<dbReference type="Gene3D" id="2.40.10.220">
    <property type="entry name" value="predicted glycosyltransferase like domains"/>
    <property type="match status" value="1"/>
</dbReference>
<dbReference type="Proteomes" id="UP000561438">
    <property type="component" value="Unassembled WGS sequence"/>
</dbReference>
<comment type="caution">
    <text evidence="2">The sequence shown here is derived from an EMBL/GenBank/DDBJ whole genome shotgun (WGS) entry which is preliminary data.</text>
</comment>
<feature type="domain" description="PilZ" evidence="1">
    <location>
        <begin position="10"/>
        <end position="89"/>
    </location>
</feature>
<proteinExistence type="predicted"/>
<dbReference type="Pfam" id="PF07238">
    <property type="entry name" value="PilZ"/>
    <property type="match status" value="1"/>
</dbReference>
<protein>
    <submittedName>
        <fullName evidence="2">PilZ domain-containing protein</fullName>
    </submittedName>
</protein>
<name>A0A850H1W2_9SPHN</name>
<evidence type="ECO:0000259" key="1">
    <source>
        <dbReference type="Pfam" id="PF07238"/>
    </source>
</evidence>
<organism evidence="2 3">
    <name type="scientific">Qipengyuania atrilutea</name>
    <dbReference type="NCBI Taxonomy" id="2744473"/>
    <lineage>
        <taxon>Bacteria</taxon>
        <taxon>Pseudomonadati</taxon>
        <taxon>Pseudomonadota</taxon>
        <taxon>Alphaproteobacteria</taxon>
        <taxon>Sphingomonadales</taxon>
        <taxon>Erythrobacteraceae</taxon>
        <taxon>Qipengyuania</taxon>
    </lineage>
</organism>
<gene>
    <name evidence="2" type="ORF">HUV48_06545</name>
</gene>
<dbReference type="SUPFAM" id="SSF141371">
    <property type="entry name" value="PilZ domain-like"/>
    <property type="match status" value="1"/>
</dbReference>
<dbReference type="GO" id="GO:0035438">
    <property type="term" value="F:cyclic-di-GMP binding"/>
    <property type="evidence" value="ECO:0007669"/>
    <property type="project" value="InterPro"/>
</dbReference>
<dbReference type="RefSeq" id="WP_176266987.1">
    <property type="nucleotide sequence ID" value="NZ_JABWGV010000002.1"/>
</dbReference>
<dbReference type="InterPro" id="IPR009875">
    <property type="entry name" value="PilZ_domain"/>
</dbReference>
<keyword evidence="3" id="KW-1185">Reference proteome</keyword>
<reference evidence="2 3" key="1">
    <citation type="submission" date="2020-06" db="EMBL/GenBank/DDBJ databases">
        <title>Altererythrobacter sp. HHU K3-1.</title>
        <authorList>
            <person name="Zhang D."/>
            <person name="Xue H."/>
        </authorList>
    </citation>
    <scope>NUCLEOTIDE SEQUENCE [LARGE SCALE GENOMIC DNA]</scope>
    <source>
        <strain evidence="2 3">HHU K3-1</strain>
    </source>
</reference>
<evidence type="ECO:0000313" key="2">
    <source>
        <dbReference type="EMBL" id="NVD44676.1"/>
    </source>
</evidence>
<dbReference type="AlphaFoldDB" id="A0A850H1W2"/>
<accession>A0A850H1W2</accession>
<sequence length="126" mass="13993">MAGVDTRNVARDSLFMLADITLESNSRKYRVKVRNLSPRGMMGEGDLPIARGSRLTIDFRDAGEATGSVAWIEGARFGIAFEEEIDMDAVRNSMRSKAPQSLDVPAPRYSQGSYYKSVDRSKVRTV</sequence>
<dbReference type="EMBL" id="JABWGV010000002">
    <property type="protein sequence ID" value="NVD44676.1"/>
    <property type="molecule type" value="Genomic_DNA"/>
</dbReference>
<evidence type="ECO:0000313" key="3">
    <source>
        <dbReference type="Proteomes" id="UP000561438"/>
    </source>
</evidence>